<dbReference type="InterPro" id="IPR021215">
    <property type="entry name" value="DUF2752"/>
</dbReference>
<keyword evidence="1" id="KW-0472">Membrane</keyword>
<organism evidence="2 3">
    <name type="scientific">Mycobacterium paraterrae</name>
    <dbReference type="NCBI Taxonomy" id="577492"/>
    <lineage>
        <taxon>Bacteria</taxon>
        <taxon>Bacillati</taxon>
        <taxon>Actinomycetota</taxon>
        <taxon>Actinomycetes</taxon>
        <taxon>Mycobacteriales</taxon>
        <taxon>Mycobacteriaceae</taxon>
        <taxon>Mycobacterium</taxon>
    </lineage>
</organism>
<keyword evidence="1" id="KW-1133">Transmembrane helix</keyword>
<dbReference type="EMBL" id="CP092488">
    <property type="protein sequence ID" value="UMB71754.1"/>
    <property type="molecule type" value="Genomic_DNA"/>
</dbReference>
<accession>A0ABY3VUL7</accession>
<keyword evidence="3" id="KW-1185">Reference proteome</keyword>
<protein>
    <submittedName>
        <fullName evidence="2">DUF2752 domain-containing protein</fullName>
    </submittedName>
</protein>
<dbReference type="RefSeq" id="WP_240263482.1">
    <property type="nucleotide sequence ID" value="NZ_CP092488.2"/>
</dbReference>
<feature type="transmembrane region" description="Helical" evidence="1">
    <location>
        <begin position="20"/>
        <end position="38"/>
    </location>
</feature>
<dbReference type="Pfam" id="PF10825">
    <property type="entry name" value="DUF2752"/>
    <property type="match status" value="1"/>
</dbReference>
<gene>
    <name evidence="2" type="ORF">MKK62_11315</name>
</gene>
<evidence type="ECO:0000313" key="2">
    <source>
        <dbReference type="EMBL" id="UMB71754.1"/>
    </source>
</evidence>
<dbReference type="Proteomes" id="UP001055336">
    <property type="component" value="Chromosome"/>
</dbReference>
<feature type="transmembrane region" description="Helical" evidence="1">
    <location>
        <begin position="78"/>
        <end position="101"/>
    </location>
</feature>
<evidence type="ECO:0000256" key="1">
    <source>
        <dbReference type="SAM" id="Phobius"/>
    </source>
</evidence>
<name>A0ABY3VUL7_9MYCO</name>
<proteinExistence type="predicted"/>
<keyword evidence="1" id="KW-0812">Transmembrane</keyword>
<evidence type="ECO:0000313" key="3">
    <source>
        <dbReference type="Proteomes" id="UP001055336"/>
    </source>
</evidence>
<feature type="transmembrane region" description="Helical" evidence="1">
    <location>
        <begin position="108"/>
        <end position="128"/>
    </location>
</feature>
<sequence>MSGPAGGFGADPPAARRHRYTVLGSAALLAAALGYIGLADPHKPGSFLPACPFRLLTGWNCPACGGLRMVHDVLHGHLAAAINDNIVLLIGLPLLGGWALLRRRREQWPLTLPAAATVIVTLVTWTVVRNLPGFPLVPTLLTH</sequence>
<reference evidence="2" key="1">
    <citation type="submission" date="2022-08" db="EMBL/GenBank/DDBJ databases">
        <title>Whole genome sequencing of non-tuberculosis mycobacteria type-strains.</title>
        <authorList>
            <person name="Igarashi Y."/>
            <person name="Osugi A."/>
            <person name="Mitarai S."/>
        </authorList>
    </citation>
    <scope>NUCLEOTIDE SEQUENCE</scope>
    <source>
        <strain evidence="2">DSM 45127</strain>
    </source>
</reference>